<gene>
    <name evidence="1" type="ORF">IEN85_22210</name>
</gene>
<evidence type="ECO:0000313" key="2">
    <source>
        <dbReference type="Proteomes" id="UP000622317"/>
    </source>
</evidence>
<dbReference type="InterPro" id="IPR000801">
    <property type="entry name" value="Esterase-like"/>
</dbReference>
<dbReference type="InterPro" id="IPR029058">
    <property type="entry name" value="AB_hydrolase_fold"/>
</dbReference>
<comment type="caution">
    <text evidence="1">The sequence shown here is derived from an EMBL/GenBank/DDBJ whole genome shotgun (WGS) entry which is preliminary data.</text>
</comment>
<reference evidence="1" key="1">
    <citation type="submission" date="2020-09" db="EMBL/GenBank/DDBJ databases">
        <title>Pelagicoccus enzymogenes sp. nov. with an EPS production, isolated from marine sediment.</title>
        <authorList>
            <person name="Feng X."/>
        </authorList>
    </citation>
    <scope>NUCLEOTIDE SEQUENCE</scope>
    <source>
        <strain evidence="1">NFK12</strain>
    </source>
</reference>
<accession>A0A927FCB3</accession>
<dbReference type="AlphaFoldDB" id="A0A927FCB3"/>
<name>A0A927FCB3_9BACT</name>
<dbReference type="Pfam" id="PF00756">
    <property type="entry name" value="Esterase"/>
    <property type="match status" value="1"/>
</dbReference>
<protein>
    <submittedName>
        <fullName evidence="1">Esterase family protein</fullName>
    </submittedName>
</protein>
<dbReference type="Proteomes" id="UP000622317">
    <property type="component" value="Unassembled WGS sequence"/>
</dbReference>
<sequence>MPETEYTLRSEILDNERRIWIREPASLQTDLDLLIVLDAELYRNRVQAPQIIEDLFESGTLAQTLVVYVSSVSMDVRWIECPCYPPFAAFVTKELIPSIHERYPKTVQAKERVIAGLSYTGLAASFVALTHDGLFTKVISQSGSYWSNDCWLIREFDGQSLNHPPAFFLDVGDKETQEYVWHKEDVVQTISQVEGVERFRDMLLKNGYEVRYDTFSGGHSAEAWATSLPNALKWALG</sequence>
<dbReference type="RefSeq" id="WP_191619308.1">
    <property type="nucleotide sequence ID" value="NZ_JACYFG010000055.1"/>
</dbReference>
<dbReference type="PANTHER" id="PTHR48098:SF3">
    <property type="entry name" value="IRON(III) ENTEROBACTIN ESTERASE"/>
    <property type="match status" value="1"/>
</dbReference>
<keyword evidence="2" id="KW-1185">Reference proteome</keyword>
<organism evidence="1 2">
    <name type="scientific">Pelagicoccus enzymogenes</name>
    <dbReference type="NCBI Taxonomy" id="2773457"/>
    <lineage>
        <taxon>Bacteria</taxon>
        <taxon>Pseudomonadati</taxon>
        <taxon>Verrucomicrobiota</taxon>
        <taxon>Opitutia</taxon>
        <taxon>Puniceicoccales</taxon>
        <taxon>Pelagicoccaceae</taxon>
        <taxon>Pelagicoccus</taxon>
    </lineage>
</organism>
<evidence type="ECO:0000313" key="1">
    <source>
        <dbReference type="EMBL" id="MBD5782229.1"/>
    </source>
</evidence>
<dbReference type="SUPFAM" id="SSF53474">
    <property type="entry name" value="alpha/beta-Hydrolases"/>
    <property type="match status" value="1"/>
</dbReference>
<dbReference type="EMBL" id="JACYFG010000055">
    <property type="protein sequence ID" value="MBD5782229.1"/>
    <property type="molecule type" value="Genomic_DNA"/>
</dbReference>
<dbReference type="PANTHER" id="PTHR48098">
    <property type="entry name" value="ENTEROCHELIN ESTERASE-RELATED"/>
    <property type="match status" value="1"/>
</dbReference>
<proteinExistence type="predicted"/>
<dbReference type="InterPro" id="IPR050583">
    <property type="entry name" value="Mycobacterial_A85_antigen"/>
</dbReference>
<dbReference type="Gene3D" id="3.40.50.1820">
    <property type="entry name" value="alpha/beta hydrolase"/>
    <property type="match status" value="1"/>
</dbReference>